<dbReference type="EMBL" id="JAPCWZ010000007">
    <property type="protein sequence ID" value="KAK8857322.1"/>
    <property type="molecule type" value="Genomic_DNA"/>
</dbReference>
<dbReference type="Pfam" id="PF12937">
    <property type="entry name" value="F-box-like"/>
    <property type="match status" value="1"/>
</dbReference>
<feature type="domain" description="F-box" evidence="1">
    <location>
        <begin position="2"/>
        <end position="59"/>
    </location>
</feature>
<dbReference type="PROSITE" id="PS50181">
    <property type="entry name" value="FBOX"/>
    <property type="match status" value="1"/>
</dbReference>
<evidence type="ECO:0000259" key="1">
    <source>
        <dbReference type="PROSITE" id="PS50181"/>
    </source>
</evidence>
<dbReference type="InterPro" id="IPR001810">
    <property type="entry name" value="F-box_dom"/>
</dbReference>
<evidence type="ECO:0000313" key="2">
    <source>
        <dbReference type="EMBL" id="KAK8857322.1"/>
    </source>
</evidence>
<organism evidence="2 3">
    <name type="scientific">Apiospora arundinis</name>
    <dbReference type="NCBI Taxonomy" id="335852"/>
    <lineage>
        <taxon>Eukaryota</taxon>
        <taxon>Fungi</taxon>
        <taxon>Dikarya</taxon>
        <taxon>Ascomycota</taxon>
        <taxon>Pezizomycotina</taxon>
        <taxon>Sordariomycetes</taxon>
        <taxon>Xylariomycetidae</taxon>
        <taxon>Amphisphaeriales</taxon>
        <taxon>Apiosporaceae</taxon>
        <taxon>Apiospora</taxon>
    </lineage>
</organism>
<dbReference type="CDD" id="cd09917">
    <property type="entry name" value="F-box_SF"/>
    <property type="match status" value="1"/>
</dbReference>
<comment type="caution">
    <text evidence="2">The sequence shown here is derived from an EMBL/GenBank/DDBJ whole genome shotgun (WGS) entry which is preliminary data.</text>
</comment>
<evidence type="ECO:0000313" key="3">
    <source>
        <dbReference type="Proteomes" id="UP001390339"/>
    </source>
</evidence>
<reference evidence="2 3" key="1">
    <citation type="journal article" date="2024" name="IMA Fungus">
        <title>Apiospora arundinis, a panoply of carbohydrate-active enzymes and secondary metabolites.</title>
        <authorList>
            <person name="Sorensen T."/>
            <person name="Petersen C."/>
            <person name="Muurmann A.T."/>
            <person name="Christiansen J.V."/>
            <person name="Brundto M.L."/>
            <person name="Overgaard C.K."/>
            <person name="Boysen A.T."/>
            <person name="Wollenberg R.D."/>
            <person name="Larsen T.O."/>
            <person name="Sorensen J.L."/>
            <person name="Nielsen K.L."/>
            <person name="Sondergaard T.E."/>
        </authorList>
    </citation>
    <scope>NUCLEOTIDE SEQUENCE [LARGE SCALE GENOMIC DNA]</scope>
    <source>
        <strain evidence="2 3">AAU 773</strain>
    </source>
</reference>
<dbReference type="Pfam" id="PF20183">
    <property type="entry name" value="DUF6546"/>
    <property type="match status" value="1"/>
</dbReference>
<name>A0ABR2I5D8_9PEZI</name>
<accession>A0ABR2I5D8</accession>
<dbReference type="Proteomes" id="UP001390339">
    <property type="component" value="Unassembled WGS sequence"/>
</dbReference>
<keyword evidence="3" id="KW-1185">Reference proteome</keyword>
<protein>
    <recommendedName>
        <fullName evidence="1">F-box domain-containing protein</fullName>
    </recommendedName>
</protein>
<sequence length="398" mass="45669">MDSKLWTLPPELLAMIFAYLPSPEYQWSEWKRGGYQRAKLAATCQRWRSIVEPTTFNTVSIVCQTYDDVDMICSTLGKAGRVNHVRSLTLQFVDFDPDKLFKALMDIMDMLSSGNQDPGMWTAFYFESMDKKIKQTWVPADTAMLLSSPFPKARCVKDLQIDTWDHWGSPLLALRLAESTPCAVKKSLALEVGHEDIDREAIITPTEYGESSDYLTRKLHQISLGLEKLTISHNSEIGIGIFGQDTLGSTTRTAARWPRLERFWFDYDQCVVDELKIPPSSNRDRTVLAGLGAARLCQAQDRIWEAATIAAQQMPNLRKMVLHSGSRMMGPEFEVTKTHDSVCVTWSWYSTEQKIDWAREWSPNDNTLDMWRAFAKKQNLALTFRMIRDEGKEERVWN</sequence>
<proteinExistence type="predicted"/>
<dbReference type="InterPro" id="IPR046676">
    <property type="entry name" value="DUF6546"/>
</dbReference>
<gene>
    <name evidence="2" type="ORF">PGQ11_013234</name>
</gene>